<proteinExistence type="predicted"/>
<comment type="caution">
    <text evidence="2">The sequence shown here is derived from an EMBL/GenBank/DDBJ whole genome shotgun (WGS) entry which is preliminary data.</text>
</comment>
<dbReference type="CDD" id="cd13669">
    <property type="entry name" value="PBP2_TRAP_TM0322_like"/>
    <property type="match status" value="1"/>
</dbReference>
<evidence type="ECO:0000313" key="3">
    <source>
        <dbReference type="Proteomes" id="UP000292302"/>
    </source>
</evidence>
<reference evidence="2 3" key="1">
    <citation type="submission" date="2018-06" db="EMBL/GenBank/DDBJ databases">
        <title>Three novel Pseudomonas species isolated from symptomatic oak.</title>
        <authorList>
            <person name="Bueno-Gonzalez V."/>
            <person name="Brady C."/>
        </authorList>
    </citation>
    <scope>NUCLEOTIDE SEQUENCE [LARGE SCALE GENOMIC DNA]</scope>
    <source>
        <strain evidence="2 3">P9A</strain>
    </source>
</reference>
<dbReference type="GO" id="GO:0055085">
    <property type="term" value="P:transmembrane transport"/>
    <property type="evidence" value="ECO:0007669"/>
    <property type="project" value="InterPro"/>
</dbReference>
<dbReference type="EMBL" id="QJUI01000002">
    <property type="protein sequence ID" value="TBU83470.1"/>
    <property type="molecule type" value="Genomic_DNA"/>
</dbReference>
<dbReference type="InterPro" id="IPR038404">
    <property type="entry name" value="TRAP_DctP_sf"/>
</dbReference>
<name>A0A4Q9QSE5_9GAMM</name>
<protein>
    <recommendedName>
        <fullName evidence="4">C4-dicarboxylate ABC transporter</fullName>
    </recommendedName>
</protein>
<organism evidence="2 3">
    <name type="scientific">Phytopseudomonas daroniae</name>
    <dbReference type="NCBI Taxonomy" id="2487519"/>
    <lineage>
        <taxon>Bacteria</taxon>
        <taxon>Pseudomonadati</taxon>
        <taxon>Pseudomonadota</taxon>
        <taxon>Gammaproteobacteria</taxon>
        <taxon>Pseudomonadales</taxon>
        <taxon>Pseudomonadaceae</taxon>
        <taxon>Phytopseudomonas</taxon>
    </lineage>
</organism>
<dbReference type="Proteomes" id="UP000292302">
    <property type="component" value="Unassembled WGS sequence"/>
</dbReference>
<evidence type="ECO:0000313" key="2">
    <source>
        <dbReference type="EMBL" id="TBU83470.1"/>
    </source>
</evidence>
<dbReference type="PANTHER" id="PTHR33376">
    <property type="match status" value="1"/>
</dbReference>
<dbReference type="Pfam" id="PF03480">
    <property type="entry name" value="DctP"/>
    <property type="match status" value="1"/>
</dbReference>
<sequence length="345" mass="38227">MKIRLAAQAHAQARSGRIIMHKLFVGAIAATLLALLSPICWAKPFTLRVAHALAPTEPINVELEAFAKAVSERSDGRLRILVFPSEQLGANRGLLEQVRMGAPIIQVADPAFMSDFVPDFGVLNGPYLLDRPQDFQRILDSPWYANLKKRAAVAGFHPLAFNFFFGSRHMLGDKPFRTPADLAGVTMRIAPNPIWAATFGSLRARGVPLPWTEVYSALSQNVVAAVETPLGSMVGARLQEQRKTLSLTRHFDAYLGLVMSEKVFEGMEPDLRNILTEEAEKAGDAMTRRTLVNDQKILKDLEAQGVTVIRDIDIQAFRQTTQSVYETMPGWTPGTYSEIRKILSD</sequence>
<keyword evidence="1" id="KW-0732">Signal</keyword>
<evidence type="ECO:0000256" key="1">
    <source>
        <dbReference type="ARBA" id="ARBA00022729"/>
    </source>
</evidence>
<keyword evidence="3" id="KW-1185">Reference proteome</keyword>
<dbReference type="OrthoDB" id="9771186at2"/>
<dbReference type="PANTHER" id="PTHR33376:SF3">
    <property type="entry name" value="C4-DICARBOXYLATE-BINDING PROTEIN"/>
    <property type="match status" value="1"/>
</dbReference>
<evidence type="ECO:0008006" key="4">
    <source>
        <dbReference type="Google" id="ProtNLM"/>
    </source>
</evidence>
<dbReference type="NCBIfam" id="NF037995">
    <property type="entry name" value="TRAP_S1"/>
    <property type="match status" value="1"/>
</dbReference>
<dbReference type="Gene3D" id="3.40.190.170">
    <property type="entry name" value="Bacterial extracellular solute-binding protein, family 7"/>
    <property type="match status" value="1"/>
</dbReference>
<accession>A0A4Q9QSE5</accession>
<dbReference type="InterPro" id="IPR018389">
    <property type="entry name" value="DctP_fam"/>
</dbReference>
<gene>
    <name evidence="2" type="ORF">DNK06_03330</name>
</gene>
<dbReference type="AlphaFoldDB" id="A0A4Q9QSE5"/>